<evidence type="ECO:0000256" key="1">
    <source>
        <dbReference type="SAM" id="MobiDB-lite"/>
    </source>
</evidence>
<feature type="region of interest" description="Disordered" evidence="1">
    <location>
        <begin position="130"/>
        <end position="208"/>
    </location>
</feature>
<feature type="compositionally biased region" description="Basic residues" evidence="1">
    <location>
        <begin position="178"/>
        <end position="192"/>
    </location>
</feature>
<evidence type="ECO:0000313" key="3">
    <source>
        <dbReference type="Proteomes" id="UP000230233"/>
    </source>
</evidence>
<dbReference type="Proteomes" id="UP000230233">
    <property type="component" value="Chromosome X"/>
</dbReference>
<gene>
    <name evidence="2" type="primary">Cnig_chr_X.g24015</name>
    <name evidence="2" type="ORF">B9Z55_024015</name>
</gene>
<organism evidence="2 3">
    <name type="scientific">Caenorhabditis nigoni</name>
    <dbReference type="NCBI Taxonomy" id="1611254"/>
    <lineage>
        <taxon>Eukaryota</taxon>
        <taxon>Metazoa</taxon>
        <taxon>Ecdysozoa</taxon>
        <taxon>Nematoda</taxon>
        <taxon>Chromadorea</taxon>
        <taxon>Rhabditida</taxon>
        <taxon>Rhabditina</taxon>
        <taxon>Rhabditomorpha</taxon>
        <taxon>Rhabditoidea</taxon>
        <taxon>Rhabditidae</taxon>
        <taxon>Peloderinae</taxon>
        <taxon>Caenorhabditis</taxon>
    </lineage>
</organism>
<dbReference type="EMBL" id="PDUG01000006">
    <property type="protein sequence ID" value="PIC17961.1"/>
    <property type="molecule type" value="Genomic_DNA"/>
</dbReference>
<sequence length="208" mass="22928">MYSLLFLVWQKLNFGHFDYFQKSITQQGSGNQGPSATGRFTASVAPRQLLTPSDAPTFTRRGRSTQRTLVTINQQASRRRWYSRYASSNLVPPYRRSASVSQPYTPEASQKHQKALVSVRLHTKVTFGCHRRRRSQDSAKRSSGVAGSLTTVASSGGRAQGRVVATNAGAISAVPSVRGRRKSPTTMSRKRSSQITGAPQTKKRRTAI</sequence>
<evidence type="ECO:0000313" key="2">
    <source>
        <dbReference type="EMBL" id="PIC17961.1"/>
    </source>
</evidence>
<dbReference type="AlphaFoldDB" id="A0A2G5SSX0"/>
<name>A0A2G5SSX0_9PELO</name>
<dbReference type="OrthoDB" id="10609744at2759"/>
<reference evidence="3" key="1">
    <citation type="submission" date="2017-10" db="EMBL/GenBank/DDBJ databases">
        <title>Rapid genome shrinkage in a self-fertile nematode reveals novel sperm competition proteins.</title>
        <authorList>
            <person name="Yin D."/>
            <person name="Schwarz E.M."/>
            <person name="Thomas C.G."/>
            <person name="Felde R.L."/>
            <person name="Korf I.F."/>
            <person name="Cutter A.D."/>
            <person name="Schartner C.M."/>
            <person name="Ralston E.J."/>
            <person name="Meyer B.J."/>
            <person name="Haag E.S."/>
        </authorList>
    </citation>
    <scope>NUCLEOTIDE SEQUENCE [LARGE SCALE GENOMIC DNA]</scope>
    <source>
        <strain evidence="3">JU1422</strain>
    </source>
</reference>
<proteinExistence type="predicted"/>
<keyword evidence="3" id="KW-1185">Reference proteome</keyword>
<accession>A0A2G5SSX0</accession>
<protein>
    <submittedName>
        <fullName evidence="2">Uncharacterized protein</fullName>
    </submittedName>
</protein>
<comment type="caution">
    <text evidence="2">The sequence shown here is derived from an EMBL/GenBank/DDBJ whole genome shotgun (WGS) entry which is preliminary data.</text>
</comment>